<accession>A0A061S4H4</accession>
<evidence type="ECO:0000256" key="2">
    <source>
        <dbReference type="SAM" id="SignalP"/>
    </source>
</evidence>
<sequence>MSYSHLDNFLFLSLISCCVARDTFLLLAQETGRTDVAPKSFQTGGEQQDQQHIPVSKFSSVTEVFEFSAPWFCHGIDCPEYAVDTNFSSIPGVERRLYNATKWVSVRVKGVSYDTALYDGFMTLFKYISGANSDNVKIPMTAPVRTRLQPAAGPTCENDFEVSFFIPFDFQVGLFCFCCLLQNWLAWSV</sequence>
<protein>
    <submittedName>
        <fullName evidence="3">Heme-binding protein 2-like</fullName>
    </submittedName>
</protein>
<feature type="signal peptide" evidence="2">
    <location>
        <begin position="1"/>
        <end position="20"/>
    </location>
</feature>
<gene>
    <name evidence="3" type="ORF">TSPGSL018_17095</name>
</gene>
<dbReference type="AlphaFoldDB" id="A0A061S4H4"/>
<organism evidence="3">
    <name type="scientific">Tetraselmis sp. GSL018</name>
    <dbReference type="NCBI Taxonomy" id="582737"/>
    <lineage>
        <taxon>Eukaryota</taxon>
        <taxon>Viridiplantae</taxon>
        <taxon>Chlorophyta</taxon>
        <taxon>core chlorophytes</taxon>
        <taxon>Chlorodendrophyceae</taxon>
        <taxon>Chlorodendrales</taxon>
        <taxon>Chlorodendraceae</taxon>
        <taxon>Tetraselmis</taxon>
    </lineage>
</organism>
<comment type="similarity">
    <text evidence="1">Belongs to the HEBP family.</text>
</comment>
<keyword evidence="2" id="KW-0732">Signal</keyword>
<dbReference type="PANTHER" id="PTHR11220">
    <property type="entry name" value="HEME-BINDING PROTEIN-RELATED"/>
    <property type="match status" value="1"/>
</dbReference>
<proteinExistence type="inferred from homology"/>
<dbReference type="InterPro" id="IPR006917">
    <property type="entry name" value="SOUL_heme-bd"/>
</dbReference>
<feature type="chain" id="PRO_5001605958" evidence="2">
    <location>
        <begin position="21"/>
        <end position="189"/>
    </location>
</feature>
<dbReference type="SUPFAM" id="SSF55136">
    <property type="entry name" value="Probable bacterial effector-binding domain"/>
    <property type="match status" value="1"/>
</dbReference>
<evidence type="ECO:0000313" key="3">
    <source>
        <dbReference type="EMBL" id="JAC77671.1"/>
    </source>
</evidence>
<dbReference type="Gene3D" id="3.20.80.10">
    <property type="entry name" value="Regulatory factor, effector binding domain"/>
    <property type="match status" value="1"/>
</dbReference>
<evidence type="ECO:0000256" key="1">
    <source>
        <dbReference type="ARBA" id="ARBA00009817"/>
    </source>
</evidence>
<name>A0A061S4H4_9CHLO</name>
<dbReference type="EMBL" id="GBEZ01007819">
    <property type="protein sequence ID" value="JAC77671.1"/>
    <property type="molecule type" value="Transcribed_RNA"/>
</dbReference>
<dbReference type="Pfam" id="PF04832">
    <property type="entry name" value="SOUL"/>
    <property type="match status" value="1"/>
</dbReference>
<dbReference type="InterPro" id="IPR011256">
    <property type="entry name" value="Reg_factor_effector_dom_sf"/>
</dbReference>
<dbReference type="PANTHER" id="PTHR11220:SF1">
    <property type="entry name" value="HEME-BINDING PROTEIN 2"/>
    <property type="match status" value="1"/>
</dbReference>
<reference evidence="3" key="1">
    <citation type="submission" date="2014-05" db="EMBL/GenBank/DDBJ databases">
        <title>The transcriptome of the halophilic microalga Tetraselmis sp. GSL018 isolated from the Great Salt Lake, Utah.</title>
        <authorList>
            <person name="Jinkerson R.E."/>
            <person name="D'Adamo S."/>
            <person name="Posewitz M.C."/>
        </authorList>
    </citation>
    <scope>NUCLEOTIDE SEQUENCE</scope>
    <source>
        <strain evidence="3">GSL018</strain>
    </source>
</reference>